<evidence type="ECO:0000313" key="2">
    <source>
        <dbReference type="Proteomes" id="UP001165960"/>
    </source>
</evidence>
<dbReference type="EMBL" id="QTSX02006419">
    <property type="protein sequence ID" value="KAJ9054920.1"/>
    <property type="molecule type" value="Genomic_DNA"/>
</dbReference>
<protein>
    <submittedName>
        <fullName evidence="1">Uncharacterized protein</fullName>
    </submittedName>
</protein>
<organism evidence="1 2">
    <name type="scientific">Entomophthora muscae</name>
    <dbReference type="NCBI Taxonomy" id="34485"/>
    <lineage>
        <taxon>Eukaryota</taxon>
        <taxon>Fungi</taxon>
        <taxon>Fungi incertae sedis</taxon>
        <taxon>Zoopagomycota</taxon>
        <taxon>Entomophthoromycotina</taxon>
        <taxon>Entomophthoromycetes</taxon>
        <taxon>Entomophthorales</taxon>
        <taxon>Entomophthoraceae</taxon>
        <taxon>Entomophthora</taxon>
    </lineage>
</organism>
<keyword evidence="2" id="KW-1185">Reference proteome</keyword>
<evidence type="ECO:0000313" key="1">
    <source>
        <dbReference type="EMBL" id="KAJ9054920.1"/>
    </source>
</evidence>
<dbReference type="Proteomes" id="UP001165960">
    <property type="component" value="Unassembled WGS sequence"/>
</dbReference>
<gene>
    <name evidence="1" type="ORF">DSO57_1009336</name>
</gene>
<accession>A0ACC2RXX7</accession>
<sequence>MMNSKIVIAFLFSTLIYARGAYYSRTRSKKNSERRKQLQSICRSKPHHISNNCNLKTASKRNEKETSSENVWCEKTTGKDMDTCTSKETPNKPKPSLMHSAFEKIEDYMERAFCDGEFDEKTLKCHPKLSQTPDKSKKINQPPEYPRCNWVHGRDYLKCDPIGPEEVDAPAPPSKVADKSPSRPELQRDSYKQPDLTTQISTKSVHHLPKVFKPNPDSTSFKTATCHWFENLKSTECDPKDICLSNYIFCTQ</sequence>
<comment type="caution">
    <text evidence="1">The sequence shown here is derived from an EMBL/GenBank/DDBJ whole genome shotgun (WGS) entry which is preliminary data.</text>
</comment>
<reference evidence="1" key="1">
    <citation type="submission" date="2022-04" db="EMBL/GenBank/DDBJ databases">
        <title>Genome of the entomopathogenic fungus Entomophthora muscae.</title>
        <authorList>
            <person name="Elya C."/>
            <person name="Lovett B.R."/>
            <person name="Lee E."/>
            <person name="Macias A.M."/>
            <person name="Hajek A.E."/>
            <person name="De Bivort B.L."/>
            <person name="Kasson M.T."/>
            <person name="De Fine Licht H.H."/>
            <person name="Stajich J.E."/>
        </authorList>
    </citation>
    <scope>NUCLEOTIDE SEQUENCE</scope>
    <source>
        <strain evidence="1">Berkeley</strain>
    </source>
</reference>
<proteinExistence type="predicted"/>
<name>A0ACC2RXX7_9FUNG</name>